<reference evidence="2 3" key="1">
    <citation type="journal article" date="2019" name="Nat. Microbiol.">
        <title>Mediterranean grassland soil C-N compound turnover is dependent on rainfall and depth, and is mediated by genomically divergent microorganisms.</title>
        <authorList>
            <person name="Diamond S."/>
            <person name="Andeer P.F."/>
            <person name="Li Z."/>
            <person name="Crits-Christoph A."/>
            <person name="Burstein D."/>
            <person name="Anantharaman K."/>
            <person name="Lane K.R."/>
            <person name="Thomas B.C."/>
            <person name="Pan C."/>
            <person name="Northen T.R."/>
            <person name="Banfield J.F."/>
        </authorList>
    </citation>
    <scope>NUCLEOTIDE SEQUENCE [LARGE SCALE GENOMIC DNA]</scope>
    <source>
        <strain evidence="2">WS_10</strain>
    </source>
</reference>
<feature type="chain" id="PRO_5021973443" evidence="1">
    <location>
        <begin position="34"/>
        <end position="329"/>
    </location>
</feature>
<dbReference type="EMBL" id="VBPA01000099">
    <property type="protein sequence ID" value="TMQ71827.1"/>
    <property type="molecule type" value="Genomic_DNA"/>
</dbReference>
<proteinExistence type="predicted"/>
<dbReference type="CDD" id="cd16018">
    <property type="entry name" value="Enpp"/>
    <property type="match status" value="1"/>
</dbReference>
<evidence type="ECO:0000313" key="3">
    <source>
        <dbReference type="Proteomes" id="UP000319836"/>
    </source>
</evidence>
<gene>
    <name evidence="2" type="ORF">E6K80_04470</name>
</gene>
<dbReference type="Proteomes" id="UP000319836">
    <property type="component" value="Unassembled WGS sequence"/>
</dbReference>
<comment type="caution">
    <text evidence="2">The sequence shown here is derived from an EMBL/GenBank/DDBJ whole genome shotgun (WGS) entry which is preliminary data.</text>
</comment>
<name>A0A538U7I7_UNCEI</name>
<feature type="signal peptide" evidence="1">
    <location>
        <begin position="1"/>
        <end position="33"/>
    </location>
</feature>
<dbReference type="InterPro" id="IPR017850">
    <property type="entry name" value="Alkaline_phosphatase_core_sf"/>
</dbReference>
<dbReference type="GO" id="GO:0016787">
    <property type="term" value="F:hydrolase activity"/>
    <property type="evidence" value="ECO:0007669"/>
    <property type="project" value="UniProtKB-ARBA"/>
</dbReference>
<dbReference type="AlphaFoldDB" id="A0A538U7I7"/>
<accession>A0A538U7I7</accession>
<dbReference type="InterPro" id="IPR002591">
    <property type="entry name" value="Phosphodiest/P_Trfase"/>
</dbReference>
<dbReference type="PANTHER" id="PTHR10151">
    <property type="entry name" value="ECTONUCLEOTIDE PYROPHOSPHATASE/PHOSPHODIESTERASE"/>
    <property type="match status" value="1"/>
</dbReference>
<dbReference type="Pfam" id="PF01663">
    <property type="entry name" value="Phosphodiest"/>
    <property type="match status" value="1"/>
</dbReference>
<protein>
    <submittedName>
        <fullName evidence="2">Alkaline phosphatase family protein</fullName>
    </submittedName>
</protein>
<dbReference type="SUPFAM" id="SSF53649">
    <property type="entry name" value="Alkaline phosphatase-like"/>
    <property type="match status" value="1"/>
</dbReference>
<organism evidence="2 3">
    <name type="scientific">Eiseniibacteriota bacterium</name>
    <dbReference type="NCBI Taxonomy" id="2212470"/>
    <lineage>
        <taxon>Bacteria</taxon>
        <taxon>Candidatus Eiseniibacteriota</taxon>
    </lineage>
</organism>
<keyword evidence="1" id="KW-0732">Signal</keyword>
<evidence type="ECO:0000256" key="1">
    <source>
        <dbReference type="SAM" id="SignalP"/>
    </source>
</evidence>
<dbReference type="PANTHER" id="PTHR10151:SF120">
    <property type="entry name" value="BIS(5'-ADENOSYL)-TRIPHOSPHATASE"/>
    <property type="match status" value="1"/>
</dbReference>
<evidence type="ECO:0000313" key="2">
    <source>
        <dbReference type="EMBL" id="TMQ71827.1"/>
    </source>
</evidence>
<sequence>MLRRRHTHPGGTVRFRIAAGLLGLALAVSPASTAPSSAVAARAGVRGVLLISVDGLRPDLVASGDTPAMHALMARGSYSLTALTTDVAITLPSHTSMVTGVPPDVHGITWNGEPPDGARLHPARPTLFELAHQAGYGTAMVAGKSKFVALVVPGSIDRWYVPTVSATSDTAVTDSAVRWIEAGPPPVFFVHLPSVDLTGHAYGWGSQEQIAAIAYADRCIGRMLDALERRGRLESTVVLVTSDHGGSGKTHGRSVPLSHDIPWILAGPGVRHGIDLTADGAPTIHTEDTFATLCSVLGIPIPKNVTGHVVDAAFGPAGKQAQAAGASGH</sequence>
<dbReference type="Gene3D" id="3.40.720.10">
    <property type="entry name" value="Alkaline Phosphatase, subunit A"/>
    <property type="match status" value="2"/>
</dbReference>